<organism evidence="1 2">
    <name type="scientific">Hypoxylon rubiginosum</name>
    <dbReference type="NCBI Taxonomy" id="110542"/>
    <lineage>
        <taxon>Eukaryota</taxon>
        <taxon>Fungi</taxon>
        <taxon>Dikarya</taxon>
        <taxon>Ascomycota</taxon>
        <taxon>Pezizomycotina</taxon>
        <taxon>Sordariomycetes</taxon>
        <taxon>Xylariomycetidae</taxon>
        <taxon>Xylariales</taxon>
        <taxon>Hypoxylaceae</taxon>
        <taxon>Hypoxylon</taxon>
    </lineage>
</organism>
<dbReference type="Proteomes" id="UP001497700">
    <property type="component" value="Unassembled WGS sequence"/>
</dbReference>
<evidence type="ECO:0000313" key="1">
    <source>
        <dbReference type="EMBL" id="KAI4862103.1"/>
    </source>
</evidence>
<gene>
    <name evidence="1" type="ORF">F4820DRAFT_431582</name>
</gene>
<sequence>MDVASLCWRYIRVNLAYWCGWSQLVTLYEAAVYRASGENKLCNECKPFVLSYGTVFGVGKTRKPGRLSDPIIATSLAGAIAKSNTCWHCGWLVSIVKETWYKEPTDDIASLDSDTKIYVNWHRISNSEKESRGIIEGDPQINRLIICCGVDTTAAESRQLVFSKSVEAPKQIPSLMDQNQGLDWIVDEPYSGRIRPREVDYRLLRRWKECCIADHGGTCDQTFMTNSVESLRFVDVVDRCIVERSPGNAKWVALSYCWGSPQLHALQTARLHDYQKPGSLTDDIVPNGIADAMSITRAIGERFIWIDSLCILQDDEKDKLKFIAAMGTIYAHAVVTIVNAANSHVDLGIPGISSPRRTQQIHEMKDFWLVEALDLPHAPWQGYLRSSHWNTRGWTFQEGLLSPRCLIVGKDQVYWQCKTASWCEDSCWENVKSDNIYRHYSGSNILARLTNVNEDDWIELYKDVLNAYTIRELTSESDRLGAVQTILEVLRRSDEEGYFWGMPQGHMEMALSWASSPRNTRRVCDSSIMGPKGEILVSPFPSWSWLGWHGNAPMPTMNRALLGGRLGLKFHRIDRDGTPVVLNENPFRGPERDFTKKDYMKYEDLHEQYGYSRGLTHPSIRYDEMEVEAEDIPQSVLRSKRAPATLCFWTSTAILNMRSDGWGHYHNCPKIELSWGAVRFYAAWERNAEFQPDGQGKFIAIGTERLRMSRGGYITLNLLLVDEDEDGIPYRYKLVTDVEESVWEKIGSRKWELVFLA</sequence>
<evidence type="ECO:0000313" key="2">
    <source>
        <dbReference type="Proteomes" id="UP001497700"/>
    </source>
</evidence>
<protein>
    <submittedName>
        <fullName evidence="1">HET-domain-containing protein</fullName>
    </submittedName>
</protein>
<keyword evidence="2" id="KW-1185">Reference proteome</keyword>
<proteinExistence type="predicted"/>
<reference evidence="1 2" key="1">
    <citation type="journal article" date="2022" name="New Phytol.">
        <title>Ecological generalism drives hyperdiversity of secondary metabolite gene clusters in xylarialean endophytes.</title>
        <authorList>
            <person name="Franco M.E.E."/>
            <person name="Wisecaver J.H."/>
            <person name="Arnold A.E."/>
            <person name="Ju Y.M."/>
            <person name="Slot J.C."/>
            <person name="Ahrendt S."/>
            <person name="Moore L.P."/>
            <person name="Eastman K.E."/>
            <person name="Scott K."/>
            <person name="Konkel Z."/>
            <person name="Mondo S.J."/>
            <person name="Kuo A."/>
            <person name="Hayes R.D."/>
            <person name="Haridas S."/>
            <person name="Andreopoulos B."/>
            <person name="Riley R."/>
            <person name="LaButti K."/>
            <person name="Pangilinan J."/>
            <person name="Lipzen A."/>
            <person name="Amirebrahimi M."/>
            <person name="Yan J."/>
            <person name="Adam C."/>
            <person name="Keymanesh K."/>
            <person name="Ng V."/>
            <person name="Louie K."/>
            <person name="Northen T."/>
            <person name="Drula E."/>
            <person name="Henrissat B."/>
            <person name="Hsieh H.M."/>
            <person name="Youens-Clark K."/>
            <person name="Lutzoni F."/>
            <person name="Miadlikowska J."/>
            <person name="Eastwood D.C."/>
            <person name="Hamelin R.C."/>
            <person name="Grigoriev I.V."/>
            <person name="U'Ren J.M."/>
        </authorList>
    </citation>
    <scope>NUCLEOTIDE SEQUENCE [LARGE SCALE GENOMIC DNA]</scope>
    <source>
        <strain evidence="1 2">CBS 119005</strain>
    </source>
</reference>
<name>A0ACB9YRX8_9PEZI</name>
<comment type="caution">
    <text evidence="1">The sequence shown here is derived from an EMBL/GenBank/DDBJ whole genome shotgun (WGS) entry which is preliminary data.</text>
</comment>
<accession>A0ACB9YRX8</accession>
<dbReference type="EMBL" id="MU393534">
    <property type="protein sequence ID" value="KAI4862103.1"/>
    <property type="molecule type" value="Genomic_DNA"/>
</dbReference>